<dbReference type="HOGENOM" id="CLU_3175348_0_0_1"/>
<dbReference type="AlphaFoldDB" id="T0LJP1"/>
<reference evidence="3" key="1">
    <citation type="journal article" date="2013" name="Mol. Plant Microbe Interact.">
        <title>Global aspects of pacC regulation of pathogenicity genes in Colletotrichum gloeosporioides as revealed by transcriptome analysis.</title>
        <authorList>
            <person name="Alkan N."/>
            <person name="Meng X."/>
            <person name="Friedlander G."/>
            <person name="Reuveni E."/>
            <person name="Sukno S."/>
            <person name="Sherman A."/>
            <person name="Thon M."/>
            <person name="Fluhr R."/>
            <person name="Prusky D."/>
        </authorList>
    </citation>
    <scope>NUCLEOTIDE SEQUENCE [LARGE SCALE GENOMIC DNA]</scope>
    <source>
        <strain evidence="3">Cg-14</strain>
    </source>
</reference>
<gene>
    <name evidence="2" type="ORF">CGLO_12350</name>
</gene>
<sequence>MTTEKSTPTAYEADFPSPNNPDKPFPSSLLGVYSGRTAMSDLPRSWL</sequence>
<dbReference type="Proteomes" id="UP000015530">
    <property type="component" value="Unassembled WGS sequence"/>
</dbReference>
<protein>
    <submittedName>
        <fullName evidence="2">Uncharacterized protein</fullName>
    </submittedName>
</protein>
<proteinExistence type="predicted"/>
<organism evidence="2 3">
    <name type="scientific">Colletotrichum gloeosporioides (strain Cg-14)</name>
    <name type="common">Anthracnose fungus</name>
    <name type="synonym">Glomerella cingulata</name>
    <dbReference type="NCBI Taxonomy" id="1237896"/>
    <lineage>
        <taxon>Eukaryota</taxon>
        <taxon>Fungi</taxon>
        <taxon>Dikarya</taxon>
        <taxon>Ascomycota</taxon>
        <taxon>Pezizomycotina</taxon>
        <taxon>Sordariomycetes</taxon>
        <taxon>Hypocreomycetidae</taxon>
        <taxon>Glomerellales</taxon>
        <taxon>Glomerellaceae</taxon>
        <taxon>Colletotrichum</taxon>
        <taxon>Colletotrichum gloeosporioides species complex</taxon>
    </lineage>
</organism>
<name>T0LJP1_COLGC</name>
<accession>T0LJP1</accession>
<dbReference type="EMBL" id="AMYD01002625">
    <property type="protein sequence ID" value="EQB48420.1"/>
    <property type="molecule type" value="Genomic_DNA"/>
</dbReference>
<evidence type="ECO:0000313" key="3">
    <source>
        <dbReference type="Proteomes" id="UP000015530"/>
    </source>
</evidence>
<evidence type="ECO:0000256" key="1">
    <source>
        <dbReference type="SAM" id="MobiDB-lite"/>
    </source>
</evidence>
<evidence type="ECO:0000313" key="2">
    <source>
        <dbReference type="EMBL" id="EQB48420.1"/>
    </source>
</evidence>
<feature type="region of interest" description="Disordered" evidence="1">
    <location>
        <begin position="1"/>
        <end position="28"/>
    </location>
</feature>
<comment type="caution">
    <text evidence="2">The sequence shown here is derived from an EMBL/GenBank/DDBJ whole genome shotgun (WGS) entry which is preliminary data.</text>
</comment>